<dbReference type="NCBIfam" id="TIGR00350">
    <property type="entry name" value="lytR_cpsA_psr"/>
    <property type="match status" value="1"/>
</dbReference>
<dbReference type="InterPro" id="IPR050922">
    <property type="entry name" value="LytR/CpsA/Psr_CW_biosynth"/>
</dbReference>
<proteinExistence type="inferred from homology"/>
<evidence type="ECO:0000256" key="1">
    <source>
        <dbReference type="ARBA" id="ARBA00006068"/>
    </source>
</evidence>
<feature type="transmembrane region" description="Helical" evidence="2">
    <location>
        <begin position="38"/>
        <end position="61"/>
    </location>
</feature>
<dbReference type="PANTHER" id="PTHR33392">
    <property type="entry name" value="POLYISOPRENYL-TEICHOIC ACID--PEPTIDOGLYCAN TEICHOIC ACID TRANSFERASE TAGU"/>
    <property type="match status" value="1"/>
</dbReference>
<accession>A0A1I0GHD6</accession>
<organism evidence="4 5">
    <name type="scientific">Thomasclavelia cocleata</name>
    <dbReference type="NCBI Taxonomy" id="69824"/>
    <lineage>
        <taxon>Bacteria</taxon>
        <taxon>Bacillati</taxon>
        <taxon>Bacillota</taxon>
        <taxon>Erysipelotrichia</taxon>
        <taxon>Erysipelotrichales</taxon>
        <taxon>Coprobacillaceae</taxon>
        <taxon>Thomasclavelia</taxon>
    </lineage>
</organism>
<dbReference type="OrthoDB" id="27330at2"/>
<dbReference type="AlphaFoldDB" id="A0A1I0GHD6"/>
<protein>
    <submittedName>
        <fullName evidence="4">Cell envelope-related function transcriptional attenuator common domain-containing protein</fullName>
    </submittedName>
</protein>
<dbReference type="EMBL" id="FOIN01000030">
    <property type="protein sequence ID" value="SET70291.1"/>
    <property type="molecule type" value="Genomic_DNA"/>
</dbReference>
<dbReference type="Proteomes" id="UP000198558">
    <property type="component" value="Unassembled WGS sequence"/>
</dbReference>
<evidence type="ECO:0000313" key="5">
    <source>
        <dbReference type="Proteomes" id="UP000198558"/>
    </source>
</evidence>
<dbReference type="Gene3D" id="3.40.630.190">
    <property type="entry name" value="LCP protein"/>
    <property type="match status" value="1"/>
</dbReference>
<dbReference type="GeneID" id="78289019"/>
<feature type="domain" description="Cell envelope-related transcriptional attenuator" evidence="3">
    <location>
        <begin position="250"/>
        <end position="394"/>
    </location>
</feature>
<dbReference type="Gene3D" id="3.40.190.10">
    <property type="entry name" value="Periplasmic binding protein-like II"/>
    <property type="match status" value="1"/>
</dbReference>
<dbReference type="PANTHER" id="PTHR33392:SF6">
    <property type="entry name" value="POLYISOPRENYL-TEICHOIC ACID--PEPTIDOGLYCAN TEICHOIC ACID TRANSFERASE TAGU"/>
    <property type="match status" value="1"/>
</dbReference>
<feature type="transmembrane region" description="Helical" evidence="2">
    <location>
        <begin position="81"/>
        <end position="98"/>
    </location>
</feature>
<gene>
    <name evidence="4" type="ORF">SAMN04489758_13013</name>
</gene>
<keyword evidence="2" id="KW-0812">Transmembrane</keyword>
<keyword evidence="5" id="KW-1185">Reference proteome</keyword>
<name>A0A1I0GHD6_9FIRM</name>
<dbReference type="RefSeq" id="WP_092355298.1">
    <property type="nucleotide sequence ID" value="NZ_FOIN01000030.1"/>
</dbReference>
<evidence type="ECO:0000259" key="3">
    <source>
        <dbReference type="Pfam" id="PF03816"/>
    </source>
</evidence>
<evidence type="ECO:0000256" key="2">
    <source>
        <dbReference type="SAM" id="Phobius"/>
    </source>
</evidence>
<feature type="transmembrane region" description="Helical" evidence="2">
    <location>
        <begin position="12"/>
        <end position="32"/>
    </location>
</feature>
<dbReference type="InterPro" id="IPR004474">
    <property type="entry name" value="LytR_CpsA_psr"/>
</dbReference>
<sequence>MNNNKFFKLITSKYFVLGIQFIVSLVAVYFIFKLNLIPTKYLITIIVVLLILMISFFAIIYNGEKNIKDGVASKRSIITKVISLLVSIVLVVGCAMISRGDKFIEKVSNATGQQYVVSVIALKDSDINKKNLNGKKFGVSYEKDSTTLTTALADMEEDIGEQTYDKYDNYMDLSDALYSGAVDCIVVGEQYRSMLQSNHEAFNDETKVITSYSYDAKLEVTTKKTNVTENPFSVYVTGIDVYGSLKTVSRSDVNLIVTVNPKTKQILMTSIPRDCEIELHKNGKLDKLTHTGIYGTNETINTIQDLLDMEINYFVRTNFSGMTNIVDALGGITVESDEEFTTLHGNYHITEGMNQMDGDKALCFVRERKRLKLGDFARGRNQQKVLKALMDKALSPTIITNFDNVLSALEGSFETDMSSDEIRSLLNMQLNDMADWNIINVQIEGEYYDCYETYSMNGTKSDVMKPFEGHIKRVRNLINKVEEGKKIDESELKGLVH</sequence>
<evidence type="ECO:0000313" key="4">
    <source>
        <dbReference type="EMBL" id="SET70291.1"/>
    </source>
</evidence>
<comment type="similarity">
    <text evidence="1">Belongs to the LytR/CpsA/Psr (LCP) family.</text>
</comment>
<dbReference type="Pfam" id="PF03816">
    <property type="entry name" value="LytR_cpsA_psr"/>
    <property type="match status" value="1"/>
</dbReference>
<keyword evidence="2" id="KW-0472">Membrane</keyword>
<keyword evidence="2" id="KW-1133">Transmembrane helix</keyword>
<reference evidence="4" key="1">
    <citation type="submission" date="2016-10" db="EMBL/GenBank/DDBJ databases">
        <authorList>
            <person name="de Groot N.N."/>
        </authorList>
    </citation>
    <scope>NUCLEOTIDE SEQUENCE [LARGE SCALE GENOMIC DNA]</scope>
    <source>
        <strain evidence="4">DSM 1551</strain>
    </source>
</reference>